<comment type="caution">
    <text evidence="3">The sequence shown here is derived from an EMBL/GenBank/DDBJ whole genome shotgun (WGS) entry which is preliminary data.</text>
</comment>
<feature type="region of interest" description="Disordered" evidence="1">
    <location>
        <begin position="487"/>
        <end position="539"/>
    </location>
</feature>
<feature type="compositionally biased region" description="Basic and acidic residues" evidence="1">
    <location>
        <begin position="519"/>
        <end position="529"/>
    </location>
</feature>
<dbReference type="STRING" id="153721.MYP_2485"/>
<gene>
    <name evidence="3" type="ORF">MYP_2485</name>
</gene>
<evidence type="ECO:0000259" key="2">
    <source>
        <dbReference type="Pfam" id="PF18962"/>
    </source>
</evidence>
<sequence>MYVGQQDGAIKVLTINRTSANNYTVTGSETITLVKEIPNHSDDGSLLIQNSSKRLLTGIAVAGTAENPVLYATSSDFRIGGASNGDLDLCTNSGVLSKLTKVGNKWTKTDLVRGLPKSEETHSCNGLYLFEGNGKKTMLIAVGGQTNAGSPSNVFAYLCEYALSAAVLSVDLNVVENLPDKQDPTGKHPYKYDMPTLDDPTRPNNPDGSDQNDPWGGNDGLNQAKIVTGGPVQVFASGFRNPYDVLILKHPSKAGKIFTIDNGPNKNWGGTPINGDDGKSSNKYSSSEPGSQDVGNFDGLELIGDMDDYIPGSFYGGHPNPIRANPESAGLYTDSPSGKGWRYDKNSATLPLPQDWPPVPVADPKQSEYKKAGTAADKSLLYFKNSTNGICEYRYSGNPLYGDILAAGFDGNLYRIKLNETGDAVLNNKDANRLNLDNPLGSALEGKALDVTSQGDGEAFEGTIWVAVYSANLIKVFEPATIICSNTSPTADDDNDGYSNQEENDNQTDPCNPADSPPDNDKDMISDKWDIDDDNDGIPDNKDFFPLDNQNGLQNNIPKIFNLTNADPGTGFFGVGLTGLMSNGTSDYQDLYNNDNIIAGGAIGAITVEEVPDGDAYQTNNNQQYAFQVGINTNKNTGVFTVKTGILPNYFSSTTPQNYQSHGMFIGTGDQDNYIKLSLNANGGAGGIELMTETDGVTTSIQNPLPGDIPKTNIVFYLTIDPETGTIYPKYKIEEAMYSFDPIQATGKVATTIQNEETALAVGLIATSRGSGSRFSATWDYIEVTPGSITSINFWHNGAKSKNINLYPNPSNDFVNMNINEETSQKYTLKIFNSLCQLIDESQVEYVPGNDDHKIKVENFPNGIYYIQVITEGQEQSATVKFIKSN</sequence>
<evidence type="ECO:0000313" key="4">
    <source>
        <dbReference type="Proteomes" id="UP000030185"/>
    </source>
</evidence>
<reference evidence="3 4" key="1">
    <citation type="submission" date="2014-09" db="EMBL/GenBank/DDBJ databases">
        <title>Sporocytophaga myxococcoides PG-01 genome sequencing.</title>
        <authorList>
            <person name="Liu L."/>
            <person name="Gao P.J."/>
            <person name="Chen G.J."/>
            <person name="Wang L.S."/>
        </authorList>
    </citation>
    <scope>NUCLEOTIDE SEQUENCE [LARGE SCALE GENOMIC DNA]</scope>
    <source>
        <strain evidence="3 4">PG-01</strain>
    </source>
</reference>
<keyword evidence="4" id="KW-1185">Reference proteome</keyword>
<dbReference type="Pfam" id="PF18962">
    <property type="entry name" value="Por_Secre_tail"/>
    <property type="match status" value="1"/>
</dbReference>
<feature type="compositionally biased region" description="Polar residues" evidence="1">
    <location>
        <begin position="281"/>
        <end position="294"/>
    </location>
</feature>
<feature type="compositionally biased region" description="Acidic residues" evidence="1">
    <location>
        <begin position="491"/>
        <end position="506"/>
    </location>
</feature>
<dbReference type="Proteomes" id="UP000030185">
    <property type="component" value="Unassembled WGS sequence"/>
</dbReference>
<dbReference type="AlphaFoldDB" id="A0A098LEC9"/>
<dbReference type="InterPro" id="IPR028974">
    <property type="entry name" value="TSP_type-3_rpt"/>
</dbReference>
<dbReference type="Gene3D" id="2.60.120.200">
    <property type="match status" value="1"/>
</dbReference>
<organism evidence="3 4">
    <name type="scientific">Sporocytophaga myxococcoides</name>
    <dbReference type="NCBI Taxonomy" id="153721"/>
    <lineage>
        <taxon>Bacteria</taxon>
        <taxon>Pseudomonadati</taxon>
        <taxon>Bacteroidota</taxon>
        <taxon>Cytophagia</taxon>
        <taxon>Cytophagales</taxon>
        <taxon>Cytophagaceae</taxon>
        <taxon>Sporocytophaga</taxon>
    </lineage>
</organism>
<evidence type="ECO:0000313" key="3">
    <source>
        <dbReference type="EMBL" id="GAL85256.1"/>
    </source>
</evidence>
<dbReference type="InterPro" id="IPR026444">
    <property type="entry name" value="Secre_tail"/>
</dbReference>
<dbReference type="GO" id="GO:0005509">
    <property type="term" value="F:calcium ion binding"/>
    <property type="evidence" value="ECO:0007669"/>
    <property type="project" value="InterPro"/>
</dbReference>
<feature type="compositionally biased region" description="Polar residues" evidence="1">
    <location>
        <begin position="202"/>
        <end position="212"/>
    </location>
</feature>
<dbReference type="NCBIfam" id="TIGR04183">
    <property type="entry name" value="Por_Secre_tail"/>
    <property type="match status" value="1"/>
</dbReference>
<dbReference type="Gene3D" id="4.10.1080.10">
    <property type="entry name" value="TSP type-3 repeat"/>
    <property type="match status" value="1"/>
</dbReference>
<evidence type="ECO:0000256" key="1">
    <source>
        <dbReference type="SAM" id="MobiDB-lite"/>
    </source>
</evidence>
<name>A0A098LEC9_9BACT</name>
<dbReference type="eggNOG" id="COG3055">
    <property type="taxonomic scope" value="Bacteria"/>
</dbReference>
<proteinExistence type="predicted"/>
<feature type="domain" description="Secretion system C-terminal sorting" evidence="2">
    <location>
        <begin position="806"/>
        <end position="877"/>
    </location>
</feature>
<feature type="region of interest" description="Disordered" evidence="1">
    <location>
        <begin position="177"/>
        <end position="223"/>
    </location>
</feature>
<dbReference type="EMBL" id="BBLT01000004">
    <property type="protein sequence ID" value="GAL85256.1"/>
    <property type="molecule type" value="Genomic_DNA"/>
</dbReference>
<protein>
    <submittedName>
        <fullName evidence="3">Kelch repeat-containing protein</fullName>
    </submittedName>
</protein>
<accession>A0A098LEC9</accession>
<feature type="region of interest" description="Disordered" evidence="1">
    <location>
        <begin position="259"/>
        <end position="294"/>
    </location>
</feature>